<dbReference type="EMBL" id="SNRW01007953">
    <property type="protein sequence ID" value="KAA6380353.1"/>
    <property type="molecule type" value="Genomic_DNA"/>
</dbReference>
<gene>
    <name evidence="2" type="ORF">EZS28_024121</name>
</gene>
<proteinExistence type="predicted"/>
<evidence type="ECO:0000313" key="2">
    <source>
        <dbReference type="EMBL" id="KAA6380353.1"/>
    </source>
</evidence>
<organism evidence="2 3">
    <name type="scientific">Streblomastix strix</name>
    <dbReference type="NCBI Taxonomy" id="222440"/>
    <lineage>
        <taxon>Eukaryota</taxon>
        <taxon>Metamonada</taxon>
        <taxon>Preaxostyla</taxon>
        <taxon>Oxymonadida</taxon>
        <taxon>Streblomastigidae</taxon>
        <taxon>Streblomastix</taxon>
    </lineage>
</organism>
<protein>
    <submittedName>
        <fullName evidence="2">Uncharacterized protein</fullName>
    </submittedName>
</protein>
<evidence type="ECO:0000313" key="3">
    <source>
        <dbReference type="Proteomes" id="UP000324800"/>
    </source>
</evidence>
<comment type="caution">
    <text evidence="2">The sequence shown here is derived from an EMBL/GenBank/DDBJ whole genome shotgun (WGS) entry which is preliminary data.</text>
</comment>
<dbReference type="AlphaFoldDB" id="A0A5J4VCZ8"/>
<name>A0A5J4VCZ8_9EUKA</name>
<sequence>MPTDEAATERSFMQPQEMNQRERSHKKYNINKYKEVERTTAQVEPEGAIQKLAEEQPRNINLSHPNLEVQKFVIDIIWRTIIKRQRGDDFVFSSDNFIKFWALITQNDEEDVEIVDGYGKLDQLHHITAKSGVFHAGDYVVGLSQGSLVLHSSGIVYSSVYLHWTSKGVQTSIPVTVGYVDAEFIPHFSDRVTMQH</sequence>
<feature type="region of interest" description="Disordered" evidence="1">
    <location>
        <begin position="1"/>
        <end position="26"/>
    </location>
</feature>
<evidence type="ECO:0000256" key="1">
    <source>
        <dbReference type="SAM" id="MobiDB-lite"/>
    </source>
</evidence>
<accession>A0A5J4VCZ8</accession>
<dbReference type="Proteomes" id="UP000324800">
    <property type="component" value="Unassembled WGS sequence"/>
</dbReference>
<reference evidence="2 3" key="1">
    <citation type="submission" date="2019-03" db="EMBL/GenBank/DDBJ databases">
        <title>Single cell metagenomics reveals metabolic interactions within the superorganism composed of flagellate Streblomastix strix and complex community of Bacteroidetes bacteria on its surface.</title>
        <authorList>
            <person name="Treitli S.C."/>
            <person name="Kolisko M."/>
            <person name="Husnik F."/>
            <person name="Keeling P."/>
            <person name="Hampl V."/>
        </authorList>
    </citation>
    <scope>NUCLEOTIDE SEQUENCE [LARGE SCALE GENOMIC DNA]</scope>
    <source>
        <strain evidence="2">ST1C</strain>
    </source>
</reference>